<accession>A7NLV8</accession>
<dbReference type="PROSITE" id="PS51257">
    <property type="entry name" value="PROKAR_LIPOPROTEIN"/>
    <property type="match status" value="1"/>
</dbReference>
<dbReference type="Proteomes" id="UP000000263">
    <property type="component" value="Chromosome"/>
</dbReference>
<dbReference type="STRING" id="383372.Rcas_2426"/>
<sequence>MRPSRYTFILISASTAACLLAGALLVALRPRPITSHADAIAFVLEQRGIAHERIVTAQVWPAAVNYYAYGPSVYPYSAAVSVTLPGGAVVPGSLECADDRRRCRVTIARLAIDREPIPDISAARPLPWMVWMQRLAEIAPVAR</sequence>
<dbReference type="KEGG" id="rca:Rcas_2426"/>
<protein>
    <submittedName>
        <fullName evidence="2">Uncharacterized protein</fullName>
    </submittedName>
</protein>
<proteinExistence type="predicted"/>
<reference evidence="2 3" key="1">
    <citation type="submission" date="2007-08" db="EMBL/GenBank/DDBJ databases">
        <title>Complete sequence of Roseiflexus castenholzii DSM 13941.</title>
        <authorList>
            <consortium name="US DOE Joint Genome Institute"/>
            <person name="Copeland A."/>
            <person name="Lucas S."/>
            <person name="Lapidus A."/>
            <person name="Barry K."/>
            <person name="Glavina del Rio T."/>
            <person name="Dalin E."/>
            <person name="Tice H."/>
            <person name="Pitluck S."/>
            <person name="Thompson L.S."/>
            <person name="Brettin T."/>
            <person name="Bruce D."/>
            <person name="Detter J.C."/>
            <person name="Han C."/>
            <person name="Tapia R."/>
            <person name="Schmutz J."/>
            <person name="Larimer F."/>
            <person name="Land M."/>
            <person name="Hauser L."/>
            <person name="Kyrpides N."/>
            <person name="Mikhailova N."/>
            <person name="Bryant D.A."/>
            <person name="Hanada S."/>
            <person name="Tsukatani Y."/>
            <person name="Richardson P."/>
        </authorList>
    </citation>
    <scope>NUCLEOTIDE SEQUENCE [LARGE SCALE GENOMIC DNA]</scope>
    <source>
        <strain evidence="3">DSM 13941 / HLO8</strain>
    </source>
</reference>
<dbReference type="AlphaFoldDB" id="A7NLV8"/>
<keyword evidence="1" id="KW-0812">Transmembrane</keyword>
<dbReference type="EMBL" id="CP000804">
    <property type="protein sequence ID" value="ABU58506.1"/>
    <property type="molecule type" value="Genomic_DNA"/>
</dbReference>
<evidence type="ECO:0000256" key="1">
    <source>
        <dbReference type="SAM" id="Phobius"/>
    </source>
</evidence>
<name>A7NLV8_ROSCS</name>
<keyword evidence="1" id="KW-0472">Membrane</keyword>
<evidence type="ECO:0000313" key="3">
    <source>
        <dbReference type="Proteomes" id="UP000000263"/>
    </source>
</evidence>
<gene>
    <name evidence="2" type="ordered locus">Rcas_2426</name>
</gene>
<organism evidence="2 3">
    <name type="scientific">Roseiflexus castenholzii (strain DSM 13941 / HLO8)</name>
    <dbReference type="NCBI Taxonomy" id="383372"/>
    <lineage>
        <taxon>Bacteria</taxon>
        <taxon>Bacillati</taxon>
        <taxon>Chloroflexota</taxon>
        <taxon>Chloroflexia</taxon>
        <taxon>Chloroflexales</taxon>
        <taxon>Roseiflexineae</taxon>
        <taxon>Roseiflexaceae</taxon>
        <taxon>Roseiflexus</taxon>
    </lineage>
</organism>
<evidence type="ECO:0000313" key="2">
    <source>
        <dbReference type="EMBL" id="ABU58506.1"/>
    </source>
</evidence>
<keyword evidence="1" id="KW-1133">Transmembrane helix</keyword>
<feature type="transmembrane region" description="Helical" evidence="1">
    <location>
        <begin position="6"/>
        <end position="28"/>
    </location>
</feature>
<keyword evidence="3" id="KW-1185">Reference proteome</keyword>
<dbReference type="HOGENOM" id="CLU_134432_0_0_0"/>